<dbReference type="PANTHER" id="PTHR41786">
    <property type="entry name" value="MOTILITY ACCESSORY FACTOR MAF"/>
    <property type="match status" value="1"/>
</dbReference>
<dbReference type="Proteomes" id="UP000240010">
    <property type="component" value="Unassembled WGS sequence"/>
</dbReference>
<proteinExistence type="predicted"/>
<name>A0A2S6HI33_9GAMM</name>
<dbReference type="SUPFAM" id="SSF48452">
    <property type="entry name" value="TPR-like"/>
    <property type="match status" value="1"/>
</dbReference>
<evidence type="ECO:0000313" key="2">
    <source>
        <dbReference type="EMBL" id="PPK77138.1"/>
    </source>
</evidence>
<dbReference type="PANTHER" id="PTHR41786:SF1">
    <property type="entry name" value="6-HYDROXYMETHYLPTERIN DIPHOSPHOKINASE MPTE-LIKE DOMAIN-CONTAINING PROTEIN"/>
    <property type="match status" value="1"/>
</dbReference>
<dbReference type="RefSeq" id="WP_104427867.1">
    <property type="nucleotide sequence ID" value="NZ_PTIZ01000002.1"/>
</dbReference>
<evidence type="ECO:0000259" key="1">
    <source>
        <dbReference type="Pfam" id="PF01973"/>
    </source>
</evidence>
<dbReference type="InterPro" id="IPR002826">
    <property type="entry name" value="MptE-like"/>
</dbReference>
<protein>
    <recommendedName>
        <fullName evidence="1">6-hydroxymethylpterin diphosphokinase MptE-like domain-containing protein</fullName>
    </recommendedName>
</protein>
<dbReference type="Pfam" id="PF01973">
    <property type="entry name" value="MptE-like"/>
    <property type="match status" value="1"/>
</dbReference>
<comment type="caution">
    <text evidence="2">The sequence shown here is derived from an EMBL/GenBank/DDBJ whole genome shotgun (WGS) entry which is preliminary data.</text>
</comment>
<feature type="domain" description="6-hydroxymethylpterin diphosphokinase MptE-like" evidence="1">
    <location>
        <begin position="180"/>
        <end position="344"/>
    </location>
</feature>
<dbReference type="EMBL" id="PTIZ01000002">
    <property type="protein sequence ID" value="PPK77138.1"/>
    <property type="molecule type" value="Genomic_DNA"/>
</dbReference>
<gene>
    <name evidence="2" type="ORF">B0F87_102245</name>
</gene>
<reference evidence="2 3" key="1">
    <citation type="submission" date="2018-02" db="EMBL/GenBank/DDBJ databases">
        <title>Subsurface microbial communities from deep shales in Ohio and West Virginia, USA.</title>
        <authorList>
            <person name="Wrighton K."/>
        </authorList>
    </citation>
    <scope>NUCLEOTIDE SEQUENCE [LARGE SCALE GENOMIC DNA]</scope>
    <source>
        <strain evidence="2 3">OWC-DMM</strain>
    </source>
</reference>
<organism evidence="2 3">
    <name type="scientific">Methylobacter tundripaludum</name>
    <dbReference type="NCBI Taxonomy" id="173365"/>
    <lineage>
        <taxon>Bacteria</taxon>
        <taxon>Pseudomonadati</taxon>
        <taxon>Pseudomonadota</taxon>
        <taxon>Gammaproteobacteria</taxon>
        <taxon>Methylococcales</taxon>
        <taxon>Methylococcaceae</taxon>
        <taxon>Methylobacter</taxon>
    </lineage>
</organism>
<dbReference type="AlphaFoldDB" id="A0A2S6HI33"/>
<sequence length="838" mass="94305">MDENSSFIATNDVGPIKTNVFGEKFFYNLNRDSFGKISSQALFEAKFGNTLFQPNSLNIIIGTDSGLLPLYLQQKGLPNGSRYIFIEPESVLEQLINHQLLEELDPAIVCVTLDEWEESAKLFKIQDYFYINSVRSFNSLCAEDDNYNAYAELSWHITEMLAQGHWHYNMSLGNEAFTIRQLANLADNILPAKLLTNAFQGKTAVLLAGGPSLDEALPWAQKHRQQLIIFAVSRISRQLKNINLEPDFIFSVDPTELSFDISKEMLTFSDRPIFIYSYHTVPTLVSQWRGTGLYLGSQVPWKSTLNQANFDGVGPTVTNTALSVAHKFGFNRIILAGVDLCFTRDGYTHAAGSDEHIAGPRFNLTSLQTETNGDFMAPTSCDLVAAINTLAIQAKAITATGCQIINPSANAAKVDNVTYMPLADIQLDDNPVDVTAIVAKQIEASSHRSYNDPATIGELKRAQFQINAILRLAKDALTINESMYSAQGAIENYKDKRKLDKIEKKLNRDHRQYSKLVKRFGIRNFIKITKPFTDEDWSAEEAKEMGNAYYEAYRDGAIALLKLISDAIERAQSRQEETRDEPDFSQLFGQWRKDRSFGRAGLWRQNHPHANISASVQTEFNELEDLFTSILSNKNTGHMAQAKNHASFPMLKKRSGLLFKHQKTQELKDLLSGLHKHQDQTAAVPYVYLLNGYLAELQNDAETAITAYHNIIDSEDSPLLQEALLRIASISINTNDVDNTNAYLSLQCLSQINPVYLPFYAEIVRLRGDAFAAIDVYNHYISQFPEDTLGQIKLATLYMENKIYDASELMLDYILTKTPDSKAAIDLKKQLTYLKTLN</sequence>
<evidence type="ECO:0000313" key="3">
    <source>
        <dbReference type="Proteomes" id="UP000240010"/>
    </source>
</evidence>
<dbReference type="Gene3D" id="1.25.40.10">
    <property type="entry name" value="Tetratricopeptide repeat domain"/>
    <property type="match status" value="1"/>
</dbReference>
<accession>A0A2S6HI33</accession>
<dbReference type="InterPro" id="IPR011990">
    <property type="entry name" value="TPR-like_helical_dom_sf"/>
</dbReference>